<dbReference type="OrthoDB" id="5377797at2"/>
<name>A0A1E5GK15_9ENTE</name>
<dbReference type="AlphaFoldDB" id="A0A1E5GK15"/>
<evidence type="ECO:0000313" key="1">
    <source>
        <dbReference type="EMBL" id="OEG12981.1"/>
    </source>
</evidence>
<dbReference type="Proteomes" id="UP000095094">
    <property type="component" value="Unassembled WGS sequence"/>
</dbReference>
<protein>
    <submittedName>
        <fullName evidence="1">Uncharacterized protein</fullName>
    </submittedName>
</protein>
<keyword evidence="2" id="KW-1185">Reference proteome</keyword>
<comment type="caution">
    <text evidence="1">The sequence shown here is derived from an EMBL/GenBank/DDBJ whole genome shotgun (WGS) entry which is preliminary data.</text>
</comment>
<accession>A0A1E5GK15</accession>
<sequence length="85" mass="9449">MFNSGLTIIELEGVSNSQKAEQILAKTQIFGGIGSWNDSPRYSAYKLGVGGEFDVSTTDFFNQQVILKKKLSSDKKSKLKEKKDE</sequence>
<gene>
    <name evidence="1" type="ORF">BCR25_05700</name>
</gene>
<dbReference type="EMBL" id="MIJY01000023">
    <property type="protein sequence ID" value="OEG12981.1"/>
    <property type="molecule type" value="Genomic_DNA"/>
</dbReference>
<proteinExistence type="predicted"/>
<reference evidence="2" key="1">
    <citation type="submission" date="2016-09" db="EMBL/GenBank/DDBJ databases">
        <authorList>
            <person name="Gulvik C.A."/>
        </authorList>
    </citation>
    <scope>NUCLEOTIDE SEQUENCE [LARGE SCALE GENOMIC DNA]</scope>
    <source>
        <strain evidence="2">LMG 8895</strain>
    </source>
</reference>
<organism evidence="1 2">
    <name type="scientific">Enterococcus termitis</name>
    <dbReference type="NCBI Taxonomy" id="332950"/>
    <lineage>
        <taxon>Bacteria</taxon>
        <taxon>Bacillati</taxon>
        <taxon>Bacillota</taxon>
        <taxon>Bacilli</taxon>
        <taxon>Lactobacillales</taxon>
        <taxon>Enterococcaceae</taxon>
        <taxon>Enterococcus</taxon>
    </lineage>
</organism>
<evidence type="ECO:0000313" key="2">
    <source>
        <dbReference type="Proteomes" id="UP000095094"/>
    </source>
</evidence>
<dbReference type="RefSeq" id="WP_069663681.1">
    <property type="nucleotide sequence ID" value="NZ_JBHUJJ010000001.1"/>
</dbReference>